<evidence type="ECO:0000256" key="1">
    <source>
        <dbReference type="SAM" id="SignalP"/>
    </source>
</evidence>
<name>A0A521AFI4_9SPHI</name>
<dbReference type="EMBL" id="FXTN01000001">
    <property type="protein sequence ID" value="SMO33583.1"/>
    <property type="molecule type" value="Genomic_DNA"/>
</dbReference>
<feature type="chain" id="PRO_5021830873" evidence="1">
    <location>
        <begin position="20"/>
        <end position="333"/>
    </location>
</feature>
<evidence type="ECO:0000313" key="3">
    <source>
        <dbReference type="Proteomes" id="UP000320300"/>
    </source>
</evidence>
<keyword evidence="1" id="KW-0732">Signal</keyword>
<evidence type="ECO:0000313" key="2">
    <source>
        <dbReference type="EMBL" id="SMO33583.1"/>
    </source>
</evidence>
<sequence>MRTFLSVIFLAAFSLFSFAQQPYAPAAALPAKNLAMFGRGLYPGNDTTYHLLKRSGFNTILLSSFYIHADGDLYSGDSHQPIIHQGKWVGDAGYVKRVKDLKTKSSISRIEILLEGRWYGQPPNTFDFIRDWYDPAKAVPGIVTGTGKESTLYNIIKVLKEVLGADAICIDDESVYHSPSIIAMGKIAADLNMHMTLCPFKRNNYWTEILEASDNNLVDALYLQCYDGGVRNEIKDWVQGLKPAQPIYPIFMVRGSFSTCDTHKGSKSVAEISKQLRGFKKDYPGMSGAAIWQMEDLNSFVKLGCAIKQPSSGTAKSVAEFLSQLKKALKKEL</sequence>
<dbReference type="AlphaFoldDB" id="A0A521AFI4"/>
<gene>
    <name evidence="2" type="ORF">SAMN06265348_101134</name>
</gene>
<feature type="signal peptide" evidence="1">
    <location>
        <begin position="1"/>
        <end position="19"/>
    </location>
</feature>
<protein>
    <submittedName>
        <fullName evidence="2">Uncharacterized protein</fullName>
    </submittedName>
</protein>
<accession>A0A521AFI4</accession>
<dbReference type="RefSeq" id="WP_142526258.1">
    <property type="nucleotide sequence ID" value="NZ_CBCSJO010000002.1"/>
</dbReference>
<reference evidence="2 3" key="1">
    <citation type="submission" date="2017-05" db="EMBL/GenBank/DDBJ databases">
        <authorList>
            <person name="Varghese N."/>
            <person name="Submissions S."/>
        </authorList>
    </citation>
    <scope>NUCLEOTIDE SEQUENCE [LARGE SCALE GENOMIC DNA]</scope>
    <source>
        <strain evidence="2 3">DSM 19036</strain>
    </source>
</reference>
<organism evidence="2 3">
    <name type="scientific">Pedobacter westerhofensis</name>
    <dbReference type="NCBI Taxonomy" id="425512"/>
    <lineage>
        <taxon>Bacteria</taxon>
        <taxon>Pseudomonadati</taxon>
        <taxon>Bacteroidota</taxon>
        <taxon>Sphingobacteriia</taxon>
        <taxon>Sphingobacteriales</taxon>
        <taxon>Sphingobacteriaceae</taxon>
        <taxon>Pedobacter</taxon>
    </lineage>
</organism>
<proteinExistence type="predicted"/>
<keyword evidence="3" id="KW-1185">Reference proteome</keyword>
<dbReference type="Proteomes" id="UP000320300">
    <property type="component" value="Unassembled WGS sequence"/>
</dbReference>
<dbReference type="OrthoDB" id="1089471at2"/>